<name>I0L733_9ACTN</name>
<dbReference type="Gene3D" id="1.10.10.60">
    <property type="entry name" value="Homeodomain-like"/>
    <property type="match status" value="1"/>
</dbReference>
<dbReference type="PANTHER" id="PTHR30055:SF238">
    <property type="entry name" value="MYCOFACTOCIN BIOSYNTHESIS TRANSCRIPTIONAL REGULATOR MFTR-RELATED"/>
    <property type="match status" value="1"/>
</dbReference>
<keyword evidence="3" id="KW-0804">Transcription</keyword>
<organism evidence="7 8">
    <name type="scientific">Micromonospora lupini str. Lupac 08</name>
    <dbReference type="NCBI Taxonomy" id="1150864"/>
    <lineage>
        <taxon>Bacteria</taxon>
        <taxon>Bacillati</taxon>
        <taxon>Actinomycetota</taxon>
        <taxon>Actinomycetes</taxon>
        <taxon>Micromonosporales</taxon>
        <taxon>Micromonosporaceae</taxon>
        <taxon>Micromonospora</taxon>
    </lineage>
</organism>
<dbReference type="PRINTS" id="PR00455">
    <property type="entry name" value="HTHTETR"/>
</dbReference>
<gene>
    <name evidence="7" type="ORF">MILUP08_44505</name>
</gene>
<dbReference type="eggNOG" id="COG1309">
    <property type="taxonomic scope" value="Bacteria"/>
</dbReference>
<evidence type="ECO:0000313" key="8">
    <source>
        <dbReference type="Proteomes" id="UP000003448"/>
    </source>
</evidence>
<dbReference type="Gene3D" id="1.10.357.10">
    <property type="entry name" value="Tetracycline Repressor, domain 2"/>
    <property type="match status" value="1"/>
</dbReference>
<evidence type="ECO:0000256" key="1">
    <source>
        <dbReference type="ARBA" id="ARBA00023015"/>
    </source>
</evidence>
<reference evidence="8" key="1">
    <citation type="journal article" date="2012" name="J. Bacteriol.">
        <title>Genome Sequence of Micromonospora lupini Lupac 08, Isolated from Root Nodules of Lupinus angustifolius.</title>
        <authorList>
            <person name="Alonso-Vega P."/>
            <person name="Normand P."/>
            <person name="Bacigalupe R."/>
            <person name="Pujic P."/>
            <person name="Lajus A."/>
            <person name="Vallenet D."/>
            <person name="Carro L."/>
            <person name="Coll P."/>
            <person name="Trujillo M.E."/>
        </authorList>
    </citation>
    <scope>NUCLEOTIDE SEQUENCE [LARGE SCALE GENOMIC DNA]</scope>
    <source>
        <strain evidence="8">Lupac 08</strain>
    </source>
</reference>
<evidence type="ECO:0000313" key="7">
    <source>
        <dbReference type="EMBL" id="CCH19630.1"/>
    </source>
</evidence>
<proteinExistence type="predicted"/>
<evidence type="ECO:0000256" key="2">
    <source>
        <dbReference type="ARBA" id="ARBA00023125"/>
    </source>
</evidence>
<evidence type="ECO:0000256" key="4">
    <source>
        <dbReference type="PROSITE-ProRule" id="PRU00335"/>
    </source>
</evidence>
<dbReference type="Pfam" id="PF17754">
    <property type="entry name" value="TetR_C_14"/>
    <property type="match status" value="1"/>
</dbReference>
<keyword evidence="2 4" id="KW-0238">DNA-binding</keyword>
<keyword evidence="8" id="KW-1185">Reference proteome</keyword>
<protein>
    <submittedName>
        <fullName evidence="7">Transcriptional regulator, TetR family</fullName>
    </submittedName>
</protein>
<evidence type="ECO:0000256" key="5">
    <source>
        <dbReference type="SAM" id="MobiDB-lite"/>
    </source>
</evidence>
<evidence type="ECO:0000256" key="3">
    <source>
        <dbReference type="ARBA" id="ARBA00023163"/>
    </source>
</evidence>
<accession>I0L733</accession>
<comment type="caution">
    <text evidence="7">The sequence shown here is derived from an EMBL/GenBank/DDBJ whole genome shotgun (WGS) entry which is preliminary data.</text>
</comment>
<dbReference type="GO" id="GO:0003700">
    <property type="term" value="F:DNA-binding transcription factor activity"/>
    <property type="evidence" value="ECO:0007669"/>
    <property type="project" value="TreeGrafter"/>
</dbReference>
<dbReference type="InterPro" id="IPR050109">
    <property type="entry name" value="HTH-type_TetR-like_transc_reg"/>
</dbReference>
<dbReference type="SUPFAM" id="SSF46689">
    <property type="entry name" value="Homeodomain-like"/>
    <property type="match status" value="1"/>
</dbReference>
<dbReference type="Proteomes" id="UP000003448">
    <property type="component" value="Unassembled WGS sequence"/>
</dbReference>
<dbReference type="PROSITE" id="PS50977">
    <property type="entry name" value="HTH_TETR_2"/>
    <property type="match status" value="1"/>
</dbReference>
<dbReference type="InterPro" id="IPR001647">
    <property type="entry name" value="HTH_TetR"/>
</dbReference>
<dbReference type="InterPro" id="IPR009057">
    <property type="entry name" value="Homeodomain-like_sf"/>
</dbReference>
<dbReference type="GO" id="GO:0000976">
    <property type="term" value="F:transcription cis-regulatory region binding"/>
    <property type="evidence" value="ECO:0007669"/>
    <property type="project" value="TreeGrafter"/>
</dbReference>
<dbReference type="RefSeq" id="WP_007461887.1">
    <property type="nucleotide sequence ID" value="NZ_HF570108.1"/>
</dbReference>
<dbReference type="EMBL" id="CAIE01000035">
    <property type="protein sequence ID" value="CCH19630.1"/>
    <property type="molecule type" value="Genomic_DNA"/>
</dbReference>
<dbReference type="InterPro" id="IPR041347">
    <property type="entry name" value="MftR_C"/>
</dbReference>
<feature type="DNA-binding region" description="H-T-H motif" evidence="4">
    <location>
        <begin position="43"/>
        <end position="62"/>
    </location>
</feature>
<evidence type="ECO:0000259" key="6">
    <source>
        <dbReference type="PROSITE" id="PS50977"/>
    </source>
</evidence>
<dbReference type="PANTHER" id="PTHR30055">
    <property type="entry name" value="HTH-TYPE TRANSCRIPTIONAL REGULATOR RUTR"/>
    <property type="match status" value="1"/>
</dbReference>
<dbReference type="AlphaFoldDB" id="I0L733"/>
<feature type="region of interest" description="Disordered" evidence="5">
    <location>
        <begin position="1"/>
        <end position="20"/>
    </location>
</feature>
<dbReference type="Pfam" id="PF00440">
    <property type="entry name" value="TetR_N"/>
    <property type="match status" value="1"/>
</dbReference>
<feature type="domain" description="HTH tetR-type" evidence="6">
    <location>
        <begin position="20"/>
        <end position="80"/>
    </location>
</feature>
<keyword evidence="1" id="KW-0805">Transcription regulation</keyword>
<sequence length="212" mass="23641">MSSTDASRAAGSDWRREKRERTRRLLQQHAMRLFLEKGFEATTVEEIAAAAGVSHMTFFRYFPTKEDAALEDDYDPMIADLIAERPADEPAIDKIRHALTHGLNQLYDSERDVLLARMRLVYRTPALRAGTGSRRDADQRLLIEALAPTADGSRAGLHLRVVVAAALAATTEAIRYWAESNGADDLRHLINEAFDALRAELTHEAPVDESAD</sequence>